<comment type="similarity">
    <text evidence="10">Belongs to the ELO family.</text>
</comment>
<evidence type="ECO:0000256" key="3">
    <source>
        <dbReference type="ARBA" id="ARBA00022679"/>
    </source>
</evidence>
<evidence type="ECO:0000256" key="6">
    <source>
        <dbReference type="ARBA" id="ARBA00022989"/>
    </source>
</evidence>
<evidence type="ECO:0000256" key="4">
    <source>
        <dbReference type="ARBA" id="ARBA00022692"/>
    </source>
</evidence>
<dbReference type="Proteomes" id="UP000578531">
    <property type="component" value="Unassembled WGS sequence"/>
</dbReference>
<feature type="transmembrane region" description="Helical" evidence="10">
    <location>
        <begin position="101"/>
        <end position="124"/>
    </location>
</feature>
<feature type="region of interest" description="Disordered" evidence="11">
    <location>
        <begin position="516"/>
        <end position="774"/>
    </location>
</feature>
<feature type="transmembrane region" description="Helical" evidence="10">
    <location>
        <begin position="458"/>
        <end position="480"/>
    </location>
</feature>
<feature type="compositionally biased region" description="Basic and acidic residues" evidence="11">
    <location>
        <begin position="657"/>
        <end position="718"/>
    </location>
</feature>
<dbReference type="RefSeq" id="XP_037162327.1">
    <property type="nucleotide sequence ID" value="XM_037310763.1"/>
</dbReference>
<dbReference type="OrthoDB" id="10259681at2759"/>
<dbReference type="InterPro" id="IPR002076">
    <property type="entry name" value="ELO_fam"/>
</dbReference>
<keyword evidence="4 10" id="KW-0812">Transmembrane</keyword>
<dbReference type="GO" id="GO:0042761">
    <property type="term" value="P:very long-chain fatty acid biosynthetic process"/>
    <property type="evidence" value="ECO:0007669"/>
    <property type="project" value="TreeGrafter"/>
</dbReference>
<evidence type="ECO:0000256" key="11">
    <source>
        <dbReference type="SAM" id="MobiDB-lite"/>
    </source>
</evidence>
<dbReference type="PANTHER" id="PTHR11157:SF169">
    <property type="entry name" value="ELONGATION OF FATTY ACIDS PROTEIN"/>
    <property type="match status" value="1"/>
</dbReference>
<feature type="transmembrane region" description="Helical" evidence="10">
    <location>
        <begin position="6"/>
        <end position="23"/>
    </location>
</feature>
<dbReference type="PANTHER" id="PTHR11157">
    <property type="entry name" value="FATTY ACID ACYL TRANSFERASE-RELATED"/>
    <property type="match status" value="1"/>
</dbReference>
<dbReference type="Gene3D" id="1.20.5.1230">
    <property type="entry name" value="Apolipoprotein A-I"/>
    <property type="match status" value="1"/>
</dbReference>
<dbReference type="SUPFAM" id="SSF58113">
    <property type="entry name" value="Apolipoprotein A-I"/>
    <property type="match status" value="1"/>
</dbReference>
<feature type="transmembrane region" description="Helical" evidence="10">
    <location>
        <begin position="332"/>
        <end position="352"/>
    </location>
</feature>
<comment type="subcellular location">
    <subcellularLocation>
        <location evidence="1">Membrane</location>
        <topology evidence="1">Multi-pass membrane protein</topology>
    </subcellularLocation>
</comment>
<keyword evidence="2 10" id="KW-0444">Lipid biosynthesis</keyword>
<name>A0A8H6FQS3_9LECA</name>
<keyword evidence="3 10" id="KW-0808">Transferase</keyword>
<keyword evidence="6 10" id="KW-1133">Transmembrane helix</keyword>
<dbReference type="GO" id="GO:0034625">
    <property type="term" value="P:fatty acid elongation, monounsaturated fatty acid"/>
    <property type="evidence" value="ECO:0007669"/>
    <property type="project" value="TreeGrafter"/>
</dbReference>
<evidence type="ECO:0000313" key="12">
    <source>
        <dbReference type="EMBL" id="KAF6232904.1"/>
    </source>
</evidence>
<evidence type="ECO:0000256" key="5">
    <source>
        <dbReference type="ARBA" id="ARBA00022832"/>
    </source>
</evidence>
<keyword evidence="8 10" id="KW-0472">Membrane</keyword>
<feature type="compositionally biased region" description="Basic and acidic residues" evidence="11">
    <location>
        <begin position="728"/>
        <end position="774"/>
    </location>
</feature>
<sequence length="774" mass="84756">MLKRVRVFLVFLIHCGTLVVILTRSPRNETKTRHLDQVSAIYPFRALKMLLPSASSTAPSVHFTHPPSSLLWYRAGQNPQALSPSLSDHTLARPFTIPTDLYNTALHVAIPITIALVYTTTVSYVNTINMDRKHKPWAFSKSLIFWALVVAHNVFLALYSGWTFIGMLNAIRQSWPGLDGQYGLAGAADALCKMQGPRGLGSATTYNTSTSVWSFTDKAMKLAGDIPDSTDVGRIWNEGLAFYGWLFYLSKFYEMLDTAIILTKGKNSTVLQTFHHAGAMLCMWAGIRYMSPPIWMFVFVNSFLHTIMYTYYTLSALTIRVPQAVKQTLTFLQIAQIVLGGSYAFLHLFVAYDIPIEEAYLYVHNLSTALPSTASTVSSTLSSALTSATTVAGLGSWLKKVALRAAGEEGLAENVRNYQGETFGIDAIHAAEVEKAQEEIRYRMGSQRVHCLDTSGQVLAILMNLVYLAPLAYLFMTYFYNSYIARAHSEPPKPTKEENVKESSRDAVKDIEREIREAIDGRQGGDTEPPPELKAKLENAKRDVKESAEDFNEKAQSNAKDLGAKAKKGAHDLSDKARDAAGDLPAKAQKAAQDMSNKAKDAAGDLPAKAQKGAQDMSNKAKDAAGDLPAKAQKGAQDMSNKAKDAAGDLPATAQKGVKDVKDTVQEDLKALQDKMKKMGGEGPKSKGSQDSKGKAEAPKRSESPKKSDPSKRSESPKKMQNGGGGSKRSESPKKGQSEKKEVDGDARAYEVVPDEPKTEEERKAEEEMQPKSG</sequence>
<keyword evidence="7 10" id="KW-0443">Lipid metabolism</keyword>
<keyword evidence="13" id="KW-1185">Reference proteome</keyword>
<dbReference type="GO" id="GO:0019367">
    <property type="term" value="P:fatty acid elongation, saturated fatty acid"/>
    <property type="evidence" value="ECO:0007669"/>
    <property type="project" value="TreeGrafter"/>
</dbReference>
<organism evidence="12 13">
    <name type="scientific">Letharia columbiana</name>
    <dbReference type="NCBI Taxonomy" id="112416"/>
    <lineage>
        <taxon>Eukaryota</taxon>
        <taxon>Fungi</taxon>
        <taxon>Dikarya</taxon>
        <taxon>Ascomycota</taxon>
        <taxon>Pezizomycotina</taxon>
        <taxon>Lecanoromycetes</taxon>
        <taxon>OSLEUM clade</taxon>
        <taxon>Lecanoromycetidae</taxon>
        <taxon>Lecanorales</taxon>
        <taxon>Lecanorineae</taxon>
        <taxon>Parmeliaceae</taxon>
        <taxon>Letharia</taxon>
    </lineage>
</organism>
<feature type="transmembrane region" description="Helical" evidence="10">
    <location>
        <begin position="144"/>
        <end position="165"/>
    </location>
</feature>
<reference evidence="12 13" key="1">
    <citation type="journal article" date="2020" name="Genomics">
        <title>Complete, high-quality genomes from long-read metagenomic sequencing of two wolf lichen thalli reveals enigmatic genome architecture.</title>
        <authorList>
            <person name="McKenzie S.K."/>
            <person name="Walston R.F."/>
            <person name="Allen J.L."/>
        </authorList>
    </citation>
    <scope>NUCLEOTIDE SEQUENCE [LARGE SCALE GENOMIC DNA]</scope>
    <source>
        <strain evidence="12">WasteWater2</strain>
    </source>
</reference>
<evidence type="ECO:0000256" key="1">
    <source>
        <dbReference type="ARBA" id="ARBA00004141"/>
    </source>
</evidence>
<dbReference type="AlphaFoldDB" id="A0A8H6FQS3"/>
<accession>A0A8H6FQS3</accession>
<dbReference type="EC" id="2.3.1.-" evidence="10"/>
<evidence type="ECO:0000256" key="2">
    <source>
        <dbReference type="ARBA" id="ARBA00022516"/>
    </source>
</evidence>
<keyword evidence="5 10" id="KW-0276">Fatty acid metabolism</keyword>
<dbReference type="GO" id="GO:0030148">
    <property type="term" value="P:sphingolipid biosynthetic process"/>
    <property type="evidence" value="ECO:0007669"/>
    <property type="project" value="TreeGrafter"/>
</dbReference>
<feature type="compositionally biased region" description="Basic and acidic residues" evidence="11">
    <location>
        <begin position="569"/>
        <end position="581"/>
    </location>
</feature>
<dbReference type="EMBL" id="JACCJC010000044">
    <property type="protein sequence ID" value="KAF6232904.1"/>
    <property type="molecule type" value="Genomic_DNA"/>
</dbReference>
<evidence type="ECO:0000256" key="8">
    <source>
        <dbReference type="ARBA" id="ARBA00023136"/>
    </source>
</evidence>
<dbReference type="GO" id="GO:0005789">
    <property type="term" value="C:endoplasmic reticulum membrane"/>
    <property type="evidence" value="ECO:0007669"/>
    <property type="project" value="TreeGrafter"/>
</dbReference>
<evidence type="ECO:0000256" key="9">
    <source>
        <dbReference type="ARBA" id="ARBA00023160"/>
    </source>
</evidence>
<dbReference type="GO" id="GO:0009922">
    <property type="term" value="F:fatty acid elongase activity"/>
    <property type="evidence" value="ECO:0007669"/>
    <property type="project" value="InterPro"/>
</dbReference>
<comment type="catalytic activity">
    <reaction evidence="10">
        <text>an acyl-CoA + malonyl-CoA + H(+) = a 3-oxoacyl-CoA + CO2 + CoA</text>
        <dbReference type="Rhea" id="RHEA:50252"/>
        <dbReference type="ChEBI" id="CHEBI:15378"/>
        <dbReference type="ChEBI" id="CHEBI:16526"/>
        <dbReference type="ChEBI" id="CHEBI:57287"/>
        <dbReference type="ChEBI" id="CHEBI:57384"/>
        <dbReference type="ChEBI" id="CHEBI:58342"/>
        <dbReference type="ChEBI" id="CHEBI:90726"/>
    </reaction>
    <physiologicalReaction direction="left-to-right" evidence="10">
        <dbReference type="Rhea" id="RHEA:50253"/>
    </physiologicalReaction>
</comment>
<proteinExistence type="inferred from homology"/>
<dbReference type="GeneID" id="59290521"/>
<evidence type="ECO:0000256" key="10">
    <source>
        <dbReference type="RuleBase" id="RU361115"/>
    </source>
</evidence>
<feature type="transmembrane region" description="Helical" evidence="10">
    <location>
        <begin position="293"/>
        <end position="312"/>
    </location>
</feature>
<dbReference type="Pfam" id="PF01151">
    <property type="entry name" value="ELO"/>
    <property type="match status" value="1"/>
</dbReference>
<dbReference type="GO" id="GO:0034626">
    <property type="term" value="P:fatty acid elongation, polyunsaturated fatty acid"/>
    <property type="evidence" value="ECO:0007669"/>
    <property type="project" value="TreeGrafter"/>
</dbReference>
<protein>
    <recommendedName>
        <fullName evidence="10">Elongation of fatty acids protein</fullName>
        <ecNumber evidence="10">2.3.1.-</ecNumber>
    </recommendedName>
</protein>
<feature type="compositionally biased region" description="Basic and acidic residues" evidence="11">
    <location>
        <begin position="516"/>
        <end position="553"/>
    </location>
</feature>
<evidence type="ECO:0000256" key="7">
    <source>
        <dbReference type="ARBA" id="ARBA00023098"/>
    </source>
</evidence>
<evidence type="ECO:0000313" key="13">
    <source>
        <dbReference type="Proteomes" id="UP000578531"/>
    </source>
</evidence>
<comment type="caution">
    <text evidence="12">The sequence shown here is derived from an EMBL/GenBank/DDBJ whole genome shotgun (WGS) entry which is preliminary data.</text>
</comment>
<gene>
    <name evidence="12" type="ORF">HO173_008867</name>
</gene>
<keyword evidence="9 10" id="KW-0275">Fatty acid biosynthesis</keyword>